<evidence type="ECO:0000256" key="1">
    <source>
        <dbReference type="SAM" id="Phobius"/>
    </source>
</evidence>
<keyword evidence="1" id="KW-0812">Transmembrane</keyword>
<dbReference type="Proteomes" id="UP001319060">
    <property type="component" value="Unassembled WGS sequence"/>
</dbReference>
<gene>
    <name evidence="2" type="ORF">JYA64_18635</name>
</gene>
<sequence length="223" mass="25827">MNWIFIVIGILLLLFILLWFTTLHISLYFVHRNDNSDIRITLRMYKFIKYTLDVPLIQVDAKDHSIKIREEKQATMGKTKEKKKRISFMQLKQQYGTYQKTLGHIQHFYRITSEFLKKIEVTKIEWHSAVGLGEAASSAIAAGTVWGVKGTVLQFLNHFFRVEGNPKVSVVPVFQGMHSETRFSCMFSLKIGQAIVVMLKLVKAWRMKTRSSQVNTEYMTGGM</sequence>
<accession>A0ABS2ZI30</accession>
<dbReference type="InterPro" id="IPR021338">
    <property type="entry name" value="DUF2953"/>
</dbReference>
<proteinExistence type="predicted"/>
<organism evidence="2 3">
    <name type="scientific">Fictibacillus barbaricus</name>
    <dbReference type="NCBI Taxonomy" id="182136"/>
    <lineage>
        <taxon>Bacteria</taxon>
        <taxon>Bacillati</taxon>
        <taxon>Bacillota</taxon>
        <taxon>Bacilli</taxon>
        <taxon>Bacillales</taxon>
        <taxon>Fictibacillaceae</taxon>
        <taxon>Fictibacillus</taxon>
    </lineage>
</organism>
<dbReference type="RefSeq" id="WP_188401585.1">
    <property type="nucleotide sequence ID" value="NZ_BMCE01000001.1"/>
</dbReference>
<dbReference type="Pfam" id="PF11167">
    <property type="entry name" value="DUF2953"/>
    <property type="match status" value="1"/>
</dbReference>
<keyword evidence="3" id="KW-1185">Reference proteome</keyword>
<evidence type="ECO:0000313" key="3">
    <source>
        <dbReference type="Proteomes" id="UP001319060"/>
    </source>
</evidence>
<evidence type="ECO:0000313" key="2">
    <source>
        <dbReference type="EMBL" id="MBN3547332.1"/>
    </source>
</evidence>
<name>A0ABS2ZI30_9BACL</name>
<reference evidence="2 3" key="1">
    <citation type="submission" date="2021-01" db="EMBL/GenBank/DDBJ databases">
        <title>Genome Sequencing of Type Strains.</title>
        <authorList>
            <person name="Lemaire J.F."/>
            <person name="Inderbitzin P."/>
            <person name="Collins S.B."/>
            <person name="Wespe N."/>
            <person name="Knight-Connoni V."/>
        </authorList>
    </citation>
    <scope>NUCLEOTIDE SEQUENCE [LARGE SCALE GENOMIC DNA]</scope>
    <source>
        <strain evidence="2 3">DSM 14730</strain>
    </source>
</reference>
<keyword evidence="1" id="KW-1133">Transmembrane helix</keyword>
<keyword evidence="1" id="KW-0472">Membrane</keyword>
<feature type="transmembrane region" description="Helical" evidence="1">
    <location>
        <begin position="6"/>
        <end position="30"/>
    </location>
</feature>
<protein>
    <submittedName>
        <fullName evidence="2">DUF2953 domain-containing protein</fullName>
    </submittedName>
</protein>
<dbReference type="EMBL" id="JAFHKS010000044">
    <property type="protein sequence ID" value="MBN3547332.1"/>
    <property type="molecule type" value="Genomic_DNA"/>
</dbReference>
<comment type="caution">
    <text evidence="2">The sequence shown here is derived from an EMBL/GenBank/DDBJ whole genome shotgun (WGS) entry which is preliminary data.</text>
</comment>